<dbReference type="GO" id="GO:0016020">
    <property type="term" value="C:membrane"/>
    <property type="evidence" value="ECO:0007669"/>
    <property type="project" value="InterPro"/>
</dbReference>
<dbReference type="InterPro" id="IPR008965">
    <property type="entry name" value="CBM2/CBM3_carb-bd_dom_sf"/>
</dbReference>
<dbReference type="Proteomes" id="UP000189670">
    <property type="component" value="Unassembled WGS sequence"/>
</dbReference>
<dbReference type="Gene3D" id="2.60.40.10">
    <property type="entry name" value="Immunoglobulins"/>
    <property type="match status" value="2"/>
</dbReference>
<dbReference type="InterPro" id="IPR006644">
    <property type="entry name" value="Cadg"/>
</dbReference>
<dbReference type="GO" id="GO:0000272">
    <property type="term" value="P:polysaccharide catabolic process"/>
    <property type="evidence" value="ECO:0007669"/>
    <property type="project" value="InterPro"/>
</dbReference>
<dbReference type="EMBL" id="ATBP01001294">
    <property type="protein sequence ID" value="ETR67615.1"/>
    <property type="molecule type" value="Genomic_DNA"/>
</dbReference>
<organism evidence="2 3">
    <name type="scientific">Candidatus Magnetoglobus multicellularis str. Araruama</name>
    <dbReference type="NCBI Taxonomy" id="890399"/>
    <lineage>
        <taxon>Bacteria</taxon>
        <taxon>Pseudomonadati</taxon>
        <taxon>Thermodesulfobacteriota</taxon>
        <taxon>Desulfobacteria</taxon>
        <taxon>Desulfobacterales</taxon>
        <taxon>Desulfobacteraceae</taxon>
        <taxon>Candidatus Magnetoglobus</taxon>
    </lineage>
</organism>
<protein>
    <recommendedName>
        <fullName evidence="1">Dystroglycan-type cadherin-like domain-containing protein</fullName>
    </recommendedName>
</protein>
<dbReference type="GO" id="GO:0030246">
    <property type="term" value="F:carbohydrate binding"/>
    <property type="evidence" value="ECO:0007669"/>
    <property type="project" value="InterPro"/>
</dbReference>
<sequence>MNNLTNIDIQAIELNISYDPAVLTATGISLTGTVLENENYMYDYSTHIPGIIYTGFMSNASHFTGTGLCLYADFTVIGASGETSDITISTAIINSQAVSTSDGIFTVAPDSPPIFSGMIPHTINEDALFSTSLTITDYETNPCDLTLTITSSDESLVPANTISYTCQSGNYYFSITPAADQYGLATITIVAEDAGGLTASASFDLTVVSVNDAPVISASSSLTMNEDTSIVFSLTATDIETAGCSLGLTWQSSDSSILSDDNISYTCTGDVFQFSLTPVENQCGNFTVSFTITDAGSFTSTHALDITVVEINDTPQIAAIDNQTQNEIAPIESLELTATDIETATCSMGITIMSSNTILLPISNIAYTCISNSFFFTSDTCF</sequence>
<accession>A0A1V1NYL1</accession>
<evidence type="ECO:0000313" key="2">
    <source>
        <dbReference type="EMBL" id="ETR67615.1"/>
    </source>
</evidence>
<dbReference type="SMART" id="SM00736">
    <property type="entry name" value="CADG"/>
    <property type="match status" value="1"/>
</dbReference>
<dbReference type="Pfam" id="PF17963">
    <property type="entry name" value="Big_9"/>
    <property type="match status" value="2"/>
</dbReference>
<dbReference type="AlphaFoldDB" id="A0A1V1NYL1"/>
<dbReference type="SUPFAM" id="SSF49384">
    <property type="entry name" value="Carbohydrate-binding domain"/>
    <property type="match status" value="1"/>
</dbReference>
<dbReference type="InterPro" id="IPR002102">
    <property type="entry name" value="Cohesin_dom"/>
</dbReference>
<reference evidence="3" key="1">
    <citation type="submission" date="2012-11" db="EMBL/GenBank/DDBJ databases">
        <authorList>
            <person name="Lucero-Rivera Y.E."/>
            <person name="Tovar-Ramirez D."/>
        </authorList>
    </citation>
    <scope>NUCLEOTIDE SEQUENCE [LARGE SCALE GENOMIC DNA]</scope>
    <source>
        <strain evidence="3">Araruama</strain>
    </source>
</reference>
<dbReference type="Pfam" id="PF00963">
    <property type="entry name" value="Cohesin"/>
    <property type="match status" value="1"/>
</dbReference>
<name>A0A1V1NYL1_9BACT</name>
<comment type="caution">
    <text evidence="2">The sequence shown here is derived from an EMBL/GenBank/DDBJ whole genome shotgun (WGS) entry which is preliminary data.</text>
</comment>
<dbReference type="SUPFAM" id="SSF49313">
    <property type="entry name" value="Cadherin-like"/>
    <property type="match status" value="1"/>
</dbReference>
<evidence type="ECO:0000259" key="1">
    <source>
        <dbReference type="SMART" id="SM00736"/>
    </source>
</evidence>
<proteinExistence type="predicted"/>
<dbReference type="InterPro" id="IPR013783">
    <property type="entry name" value="Ig-like_fold"/>
</dbReference>
<dbReference type="Gene3D" id="2.60.40.680">
    <property type="match status" value="1"/>
</dbReference>
<gene>
    <name evidence="2" type="ORF">OMM_05047</name>
</gene>
<feature type="domain" description="Dystroglycan-type cadherin-like" evidence="1">
    <location>
        <begin position="113"/>
        <end position="214"/>
    </location>
</feature>
<evidence type="ECO:0000313" key="3">
    <source>
        <dbReference type="Proteomes" id="UP000189670"/>
    </source>
</evidence>
<dbReference type="GO" id="GO:0005509">
    <property type="term" value="F:calcium ion binding"/>
    <property type="evidence" value="ECO:0007669"/>
    <property type="project" value="InterPro"/>
</dbReference>
<dbReference type="InterPro" id="IPR015919">
    <property type="entry name" value="Cadherin-like_sf"/>
</dbReference>